<dbReference type="InterPro" id="IPR001313">
    <property type="entry name" value="Pumilio_RNA-bd_rpt"/>
</dbReference>
<proteinExistence type="predicted"/>
<dbReference type="STRING" id="40149.A0A0E0DBL4"/>
<accession>A0A0E0DBL4</accession>
<keyword evidence="6" id="KW-1185">Reference proteome</keyword>
<dbReference type="SUPFAM" id="SSF48371">
    <property type="entry name" value="ARM repeat"/>
    <property type="match status" value="1"/>
</dbReference>
<feature type="repeat" description="Pumilio" evidence="3">
    <location>
        <begin position="62"/>
        <end position="97"/>
    </location>
</feature>
<dbReference type="InterPro" id="IPR033133">
    <property type="entry name" value="PUM-HD"/>
</dbReference>
<name>A0A0E0DBL4_9ORYZ</name>
<feature type="repeat" description="Pumilio" evidence="3">
    <location>
        <begin position="98"/>
        <end position="134"/>
    </location>
</feature>
<protein>
    <recommendedName>
        <fullName evidence="4">PUM-HD domain-containing protein</fullName>
    </recommendedName>
</protein>
<reference evidence="5" key="2">
    <citation type="submission" date="2018-05" db="EMBL/GenBank/DDBJ databases">
        <title>OmerRS3 (Oryza meridionalis Reference Sequence Version 3).</title>
        <authorList>
            <person name="Zhang J."/>
            <person name="Kudrna D."/>
            <person name="Lee S."/>
            <person name="Talag J."/>
            <person name="Welchert J."/>
            <person name="Wing R.A."/>
        </authorList>
    </citation>
    <scope>NUCLEOTIDE SEQUENCE [LARGE SCALE GENOMIC DNA]</scope>
    <source>
        <strain evidence="5">cv. OR44</strain>
    </source>
</reference>
<evidence type="ECO:0000256" key="2">
    <source>
        <dbReference type="ARBA" id="ARBA00022845"/>
    </source>
</evidence>
<dbReference type="Proteomes" id="UP000008021">
    <property type="component" value="Chromosome 4"/>
</dbReference>
<feature type="repeat" description="Pumilio" evidence="3">
    <location>
        <begin position="5"/>
        <end position="40"/>
    </location>
</feature>
<dbReference type="GO" id="GO:0006417">
    <property type="term" value="P:regulation of translation"/>
    <property type="evidence" value="ECO:0007669"/>
    <property type="project" value="UniProtKB-KW"/>
</dbReference>
<dbReference type="Gramene" id="OMERI04G04610.1">
    <property type="protein sequence ID" value="OMERI04G04610.1"/>
    <property type="gene ID" value="OMERI04G04610"/>
</dbReference>
<dbReference type="GO" id="GO:0003729">
    <property type="term" value="F:mRNA binding"/>
    <property type="evidence" value="ECO:0007669"/>
    <property type="project" value="TreeGrafter"/>
</dbReference>
<dbReference type="Pfam" id="PF00806">
    <property type="entry name" value="PUF"/>
    <property type="match status" value="5"/>
</dbReference>
<feature type="repeat" description="Pumilio" evidence="3">
    <location>
        <begin position="135"/>
        <end position="171"/>
    </location>
</feature>
<dbReference type="SMART" id="SM00025">
    <property type="entry name" value="Pumilio"/>
    <property type="match status" value="5"/>
</dbReference>
<dbReference type="AlphaFoldDB" id="A0A0E0DBL4"/>
<dbReference type="PANTHER" id="PTHR12537:SF135">
    <property type="entry name" value="PUM-HD DOMAIN-CONTAINING PROTEIN"/>
    <property type="match status" value="1"/>
</dbReference>
<feature type="domain" description="PUM-HD" evidence="4">
    <location>
        <begin position="1"/>
        <end position="261"/>
    </location>
</feature>
<evidence type="ECO:0000313" key="5">
    <source>
        <dbReference type="EnsemblPlants" id="OMERI04G04610.1"/>
    </source>
</evidence>
<dbReference type="PROSITE" id="PS50303">
    <property type="entry name" value="PUM_HD"/>
    <property type="match status" value="1"/>
</dbReference>
<dbReference type="Gene3D" id="1.25.10.10">
    <property type="entry name" value="Leucine-rich Repeat Variant"/>
    <property type="match status" value="1"/>
</dbReference>
<dbReference type="HOGENOM" id="CLU_004017_8_1_1"/>
<evidence type="ECO:0000256" key="1">
    <source>
        <dbReference type="ARBA" id="ARBA00022737"/>
    </source>
</evidence>
<dbReference type="PROSITE" id="PS50302">
    <property type="entry name" value="PUM"/>
    <property type="match status" value="4"/>
</dbReference>
<keyword evidence="2" id="KW-0810">Translation regulation</keyword>
<keyword evidence="1" id="KW-0677">Repeat</keyword>
<evidence type="ECO:0000313" key="6">
    <source>
        <dbReference type="Proteomes" id="UP000008021"/>
    </source>
</evidence>
<sequence length="261" mass="29741">MVYEEIVPHAHMLAIDVFANYAVQKLLGYGPTFYRRELIGKLTGSVAFEVSDMDQRIEMANDVGRNLMQCVYDQNGNHVVQKCLQCVPPKYIKLIHASFYGKAMVLSTHPYGCRVIQRVLGWCDDPEILKGLMSEIVEGVLELAIDQFGNYVIQYVVEHGGESVLAMMVMRLKGLMVMMSCQKYGSNVIEKCLTFGSIHDRLTMAAEWVVDLIVTVVNRNFFRLIHNIHGRHVLARLQIMLAARERRRLLALLTPPLYYMG</sequence>
<dbReference type="InterPro" id="IPR016024">
    <property type="entry name" value="ARM-type_fold"/>
</dbReference>
<evidence type="ECO:0000259" key="4">
    <source>
        <dbReference type="PROSITE" id="PS50303"/>
    </source>
</evidence>
<dbReference type="InterPro" id="IPR011989">
    <property type="entry name" value="ARM-like"/>
</dbReference>
<dbReference type="EnsemblPlants" id="OMERI04G04610.1">
    <property type="protein sequence ID" value="OMERI04G04610.1"/>
    <property type="gene ID" value="OMERI04G04610"/>
</dbReference>
<organism evidence="5">
    <name type="scientific">Oryza meridionalis</name>
    <dbReference type="NCBI Taxonomy" id="40149"/>
    <lineage>
        <taxon>Eukaryota</taxon>
        <taxon>Viridiplantae</taxon>
        <taxon>Streptophyta</taxon>
        <taxon>Embryophyta</taxon>
        <taxon>Tracheophyta</taxon>
        <taxon>Spermatophyta</taxon>
        <taxon>Magnoliopsida</taxon>
        <taxon>Liliopsida</taxon>
        <taxon>Poales</taxon>
        <taxon>Poaceae</taxon>
        <taxon>BOP clade</taxon>
        <taxon>Oryzoideae</taxon>
        <taxon>Oryzeae</taxon>
        <taxon>Oryzinae</taxon>
        <taxon>Oryza</taxon>
    </lineage>
</organism>
<dbReference type="GO" id="GO:0005737">
    <property type="term" value="C:cytoplasm"/>
    <property type="evidence" value="ECO:0007669"/>
    <property type="project" value="TreeGrafter"/>
</dbReference>
<dbReference type="PANTHER" id="PTHR12537">
    <property type="entry name" value="RNA BINDING PROTEIN PUMILIO-RELATED"/>
    <property type="match status" value="1"/>
</dbReference>
<evidence type="ECO:0000256" key="3">
    <source>
        <dbReference type="PROSITE-ProRule" id="PRU00317"/>
    </source>
</evidence>
<reference evidence="5" key="1">
    <citation type="submission" date="2015-04" db="UniProtKB">
        <authorList>
            <consortium name="EnsemblPlants"/>
        </authorList>
    </citation>
    <scope>IDENTIFICATION</scope>
</reference>